<feature type="domain" description="4Fe-4S ferredoxin-type" evidence="4">
    <location>
        <begin position="1"/>
        <end position="29"/>
    </location>
</feature>
<dbReference type="EMBL" id="DSBW01000004">
    <property type="protein sequence ID" value="HED30112.1"/>
    <property type="molecule type" value="Genomic_DNA"/>
</dbReference>
<dbReference type="Gene3D" id="3.30.70.20">
    <property type="match status" value="1"/>
</dbReference>
<keyword evidence="1" id="KW-0479">Metal-binding</keyword>
<sequence>MALYITEECTYCGACEPECPVNAISAGDDIYIIDASACNECEGLETQACAAVCPAECIVQG</sequence>
<dbReference type="InterPro" id="IPR017900">
    <property type="entry name" value="4Fe4S_Fe_S_CS"/>
</dbReference>
<evidence type="ECO:0000256" key="3">
    <source>
        <dbReference type="ARBA" id="ARBA00023014"/>
    </source>
</evidence>
<dbReference type="InterPro" id="IPR017896">
    <property type="entry name" value="4Fe4S_Fe-S-bd"/>
</dbReference>
<dbReference type="SUPFAM" id="SSF54862">
    <property type="entry name" value="4Fe-4S ferredoxins"/>
    <property type="match status" value="1"/>
</dbReference>
<protein>
    <submittedName>
        <fullName evidence="5">Ferredoxin</fullName>
    </submittedName>
</protein>
<keyword evidence="3" id="KW-0411">Iron-sulfur</keyword>
<name>A0A831WNY4_PROAE</name>
<keyword evidence="2" id="KW-0408">Iron</keyword>
<dbReference type="GO" id="GO:0046872">
    <property type="term" value="F:metal ion binding"/>
    <property type="evidence" value="ECO:0007669"/>
    <property type="project" value="UniProtKB-KW"/>
</dbReference>
<dbReference type="GO" id="GO:0051536">
    <property type="term" value="F:iron-sulfur cluster binding"/>
    <property type="evidence" value="ECO:0007669"/>
    <property type="project" value="UniProtKB-KW"/>
</dbReference>
<dbReference type="AlphaFoldDB" id="A0A831WNY4"/>
<dbReference type="Pfam" id="PF00037">
    <property type="entry name" value="Fer4"/>
    <property type="match status" value="1"/>
</dbReference>
<gene>
    <name evidence="5" type="ORF">ENN50_00130</name>
</gene>
<comment type="caution">
    <text evidence="5">The sequence shown here is derived from an EMBL/GenBank/DDBJ whole genome shotgun (WGS) entry which is preliminary data.</text>
</comment>
<reference evidence="5" key="1">
    <citation type="journal article" date="2020" name="mSystems">
        <title>Genome- and Community-Level Interaction Insights into Carbon Utilization and Element Cycling Functions of Hydrothermarchaeota in Hydrothermal Sediment.</title>
        <authorList>
            <person name="Zhou Z."/>
            <person name="Liu Y."/>
            <person name="Xu W."/>
            <person name="Pan J."/>
            <person name="Luo Z.H."/>
            <person name="Li M."/>
        </authorList>
    </citation>
    <scope>NUCLEOTIDE SEQUENCE [LARGE SCALE GENOMIC DNA]</scope>
    <source>
        <strain evidence="5">SpSt-1181</strain>
    </source>
</reference>
<accession>A0A831WNY4</accession>
<evidence type="ECO:0000313" key="5">
    <source>
        <dbReference type="EMBL" id="HED30112.1"/>
    </source>
</evidence>
<evidence type="ECO:0000256" key="2">
    <source>
        <dbReference type="ARBA" id="ARBA00023004"/>
    </source>
</evidence>
<dbReference type="PROSITE" id="PS00198">
    <property type="entry name" value="4FE4S_FER_1"/>
    <property type="match status" value="1"/>
</dbReference>
<evidence type="ECO:0000256" key="1">
    <source>
        <dbReference type="ARBA" id="ARBA00022723"/>
    </source>
</evidence>
<organism evidence="5">
    <name type="scientific">Prosthecochloris aestuarii</name>
    <dbReference type="NCBI Taxonomy" id="1102"/>
    <lineage>
        <taxon>Bacteria</taxon>
        <taxon>Pseudomonadati</taxon>
        <taxon>Chlorobiota</taxon>
        <taxon>Chlorobiia</taxon>
        <taxon>Chlorobiales</taxon>
        <taxon>Chlorobiaceae</taxon>
        <taxon>Prosthecochloris</taxon>
    </lineage>
</organism>
<dbReference type="Proteomes" id="UP000886335">
    <property type="component" value="Unassembled WGS sequence"/>
</dbReference>
<evidence type="ECO:0000259" key="4">
    <source>
        <dbReference type="PROSITE" id="PS51379"/>
    </source>
</evidence>
<dbReference type="PROSITE" id="PS51379">
    <property type="entry name" value="4FE4S_FER_2"/>
    <property type="match status" value="1"/>
</dbReference>
<proteinExistence type="predicted"/>